<evidence type="ECO:0000313" key="1">
    <source>
        <dbReference type="EMBL" id="KAI9463016.1"/>
    </source>
</evidence>
<comment type="caution">
    <text evidence="1">The sequence shown here is derived from an EMBL/GenBank/DDBJ whole genome shotgun (WGS) entry which is preliminary data.</text>
</comment>
<evidence type="ECO:0000313" key="2">
    <source>
        <dbReference type="Proteomes" id="UP001207468"/>
    </source>
</evidence>
<dbReference type="EMBL" id="JAGFNK010000162">
    <property type="protein sequence ID" value="KAI9463016.1"/>
    <property type="molecule type" value="Genomic_DNA"/>
</dbReference>
<gene>
    <name evidence="1" type="ORF">F5148DRAFT_982552</name>
</gene>
<reference evidence="1" key="1">
    <citation type="submission" date="2021-03" db="EMBL/GenBank/DDBJ databases">
        <title>Evolutionary priming and transition to the ectomycorrhizal habit in an iconic lineage of mushroom-forming fungi: is preadaptation a requirement?</title>
        <authorList>
            <consortium name="DOE Joint Genome Institute"/>
            <person name="Looney B.P."/>
            <person name="Miyauchi S."/>
            <person name="Morin E."/>
            <person name="Drula E."/>
            <person name="Courty P.E."/>
            <person name="Chicoki N."/>
            <person name="Fauchery L."/>
            <person name="Kohler A."/>
            <person name="Kuo A."/>
            <person name="LaButti K."/>
            <person name="Pangilinan J."/>
            <person name="Lipzen A."/>
            <person name="Riley R."/>
            <person name="Andreopoulos W."/>
            <person name="He G."/>
            <person name="Johnson J."/>
            <person name="Barry K.W."/>
            <person name="Grigoriev I.V."/>
            <person name="Nagy L."/>
            <person name="Hibbett D."/>
            <person name="Henrissat B."/>
            <person name="Matheny P.B."/>
            <person name="Labbe J."/>
            <person name="Martin A.F."/>
        </authorList>
    </citation>
    <scope>NUCLEOTIDE SEQUENCE</scope>
    <source>
        <strain evidence="1">BPL698</strain>
    </source>
</reference>
<proteinExistence type="predicted"/>
<keyword evidence="2" id="KW-1185">Reference proteome</keyword>
<name>A0ACC0U5F6_9AGAM</name>
<protein>
    <submittedName>
        <fullName evidence="1">Uncharacterized protein</fullName>
    </submittedName>
</protein>
<sequence>MPFLLRLRSPPSDLLNLTYSSGGRRTHPAVSRSRMSGKAPQALTYNKTLVCADAVNAEVLLRLARNELLKRAQAVNRHVTALVDEEWRYTIRQTKSGDYNVQVFYSACPAMCENQNSNVPVDPRKPVALSHVRNIPGLMRVVHSE</sequence>
<accession>A0ACC0U5F6</accession>
<organism evidence="1 2">
    <name type="scientific">Russula earlei</name>
    <dbReference type="NCBI Taxonomy" id="71964"/>
    <lineage>
        <taxon>Eukaryota</taxon>
        <taxon>Fungi</taxon>
        <taxon>Dikarya</taxon>
        <taxon>Basidiomycota</taxon>
        <taxon>Agaricomycotina</taxon>
        <taxon>Agaricomycetes</taxon>
        <taxon>Russulales</taxon>
        <taxon>Russulaceae</taxon>
        <taxon>Russula</taxon>
    </lineage>
</organism>
<dbReference type="Proteomes" id="UP001207468">
    <property type="component" value="Unassembled WGS sequence"/>
</dbReference>